<dbReference type="EMBL" id="JAACJM010000224">
    <property type="protein sequence ID" value="KAF5336702.1"/>
    <property type="molecule type" value="Genomic_DNA"/>
</dbReference>
<evidence type="ECO:0000313" key="2">
    <source>
        <dbReference type="EMBL" id="KAF5336705.1"/>
    </source>
</evidence>
<reference evidence="3 4" key="1">
    <citation type="journal article" date="2020" name="ISME J.">
        <title>Uncovering the hidden diversity of litter-decomposition mechanisms in mushroom-forming fungi.</title>
        <authorList>
            <person name="Floudas D."/>
            <person name="Bentzer J."/>
            <person name="Ahren D."/>
            <person name="Johansson T."/>
            <person name="Persson P."/>
            <person name="Tunlid A."/>
        </authorList>
    </citation>
    <scope>NUCLEOTIDE SEQUENCE [LARGE SCALE GENOMIC DNA]</scope>
    <source>
        <strain evidence="3 4">CBS 291.85</strain>
    </source>
</reference>
<dbReference type="EMBL" id="JAACJM010000224">
    <property type="protein sequence ID" value="KAF5336705.1"/>
    <property type="molecule type" value="Genomic_DNA"/>
</dbReference>
<sequence>MSYSTYNSYSASSSAALGLFVITPSSSPRETHETYEQLWHVLRPSTTNSNVEKRSTSSSTSTFKKFFKGF</sequence>
<keyword evidence="4" id="KW-1185">Reference proteome</keyword>
<evidence type="ECO:0000313" key="1">
    <source>
        <dbReference type="EMBL" id="KAF5336702.1"/>
    </source>
</evidence>
<protein>
    <submittedName>
        <fullName evidence="3">Uncharacterized protein</fullName>
    </submittedName>
</protein>
<name>A0A8H5LPR9_9AGAR</name>
<proteinExistence type="predicted"/>
<accession>A0A8H5LPR9</accession>
<evidence type="ECO:0000313" key="3">
    <source>
        <dbReference type="EMBL" id="KAF5364911.1"/>
    </source>
</evidence>
<dbReference type="EMBL" id="JAACJM010000030">
    <property type="protein sequence ID" value="KAF5364911.1"/>
    <property type="molecule type" value="Genomic_DNA"/>
</dbReference>
<organism evidence="3 4">
    <name type="scientific">Tetrapyrgos nigripes</name>
    <dbReference type="NCBI Taxonomy" id="182062"/>
    <lineage>
        <taxon>Eukaryota</taxon>
        <taxon>Fungi</taxon>
        <taxon>Dikarya</taxon>
        <taxon>Basidiomycota</taxon>
        <taxon>Agaricomycotina</taxon>
        <taxon>Agaricomycetes</taxon>
        <taxon>Agaricomycetidae</taxon>
        <taxon>Agaricales</taxon>
        <taxon>Marasmiineae</taxon>
        <taxon>Marasmiaceae</taxon>
        <taxon>Tetrapyrgos</taxon>
    </lineage>
</organism>
<evidence type="ECO:0000313" key="4">
    <source>
        <dbReference type="Proteomes" id="UP000559256"/>
    </source>
</evidence>
<dbReference type="AlphaFoldDB" id="A0A8H5LPR9"/>
<gene>
    <name evidence="3" type="ORF">D9758_008144</name>
    <name evidence="2" type="ORF">D9758_015090</name>
    <name evidence="1" type="ORF">D9758_015093</name>
</gene>
<comment type="caution">
    <text evidence="3">The sequence shown here is derived from an EMBL/GenBank/DDBJ whole genome shotgun (WGS) entry which is preliminary data.</text>
</comment>
<dbReference type="Proteomes" id="UP000559256">
    <property type="component" value="Unassembled WGS sequence"/>
</dbReference>